<keyword evidence="7 14" id="KW-0547">Nucleotide-binding</keyword>
<feature type="domain" description="Phorbol-ester/DAG-type" evidence="17">
    <location>
        <begin position="106"/>
        <end position="152"/>
    </location>
</feature>
<keyword evidence="8" id="KW-0418">Kinase</keyword>
<protein>
    <recommendedName>
        <fullName evidence="11">RAF proto-oncogene serine/threonine-protein kinase</fullName>
        <ecNumber evidence="2">2.7.11.1</ecNumber>
    </recommendedName>
    <alternativeName>
        <fullName evidence="12">Proto-oncogene c-RAF</fullName>
    </alternativeName>
    <alternativeName>
        <fullName evidence="13">Raf-1</fullName>
    </alternativeName>
</protein>
<dbReference type="InterPro" id="IPR046349">
    <property type="entry name" value="C1-like_sf"/>
</dbReference>
<keyword evidence="10 14" id="KW-0067">ATP-binding</keyword>
<dbReference type="CDD" id="cd20870">
    <property type="entry name" value="C1_A_C-Raf"/>
    <property type="match status" value="1"/>
</dbReference>
<comment type="similarity">
    <text evidence="1">Belongs to the protein kinase superfamily. TKL Ser/Thr protein kinase family. RAF subfamily.</text>
</comment>
<evidence type="ECO:0000313" key="18">
    <source>
        <dbReference type="Ensembl" id="ENSJJAP00000014532.1"/>
    </source>
</evidence>
<evidence type="ECO:0000256" key="10">
    <source>
        <dbReference type="ARBA" id="ARBA00022840"/>
    </source>
</evidence>
<keyword evidence="5" id="KW-0808">Transferase</keyword>
<evidence type="ECO:0000256" key="4">
    <source>
        <dbReference type="ARBA" id="ARBA00022553"/>
    </source>
</evidence>
<dbReference type="InterPro" id="IPR011009">
    <property type="entry name" value="Kinase-like_dom_sf"/>
</dbReference>
<evidence type="ECO:0000256" key="9">
    <source>
        <dbReference type="ARBA" id="ARBA00022833"/>
    </source>
</evidence>
<keyword evidence="6" id="KW-0479">Metal-binding</keyword>
<dbReference type="InterPro" id="IPR051681">
    <property type="entry name" value="Ser/Thr_Kinases-Pseudokinases"/>
</dbReference>
<dbReference type="SUPFAM" id="SSF56112">
    <property type="entry name" value="Protein kinase-like (PK-like)"/>
    <property type="match status" value="1"/>
</dbReference>
<dbReference type="FunFam" id="3.30.60.20:FF:000004">
    <property type="entry name" value="B-Raf proto-oncogene serine/threonine-protein kinase"/>
    <property type="match status" value="1"/>
</dbReference>
<dbReference type="PROSITE" id="PS50011">
    <property type="entry name" value="PROTEIN_KINASE_DOM"/>
    <property type="match status" value="1"/>
</dbReference>
<reference evidence="18" key="1">
    <citation type="submission" date="2025-08" db="UniProtKB">
        <authorList>
            <consortium name="Ensembl"/>
        </authorList>
    </citation>
    <scope>IDENTIFICATION</scope>
</reference>
<evidence type="ECO:0000256" key="7">
    <source>
        <dbReference type="ARBA" id="ARBA00022741"/>
    </source>
</evidence>
<dbReference type="GO" id="GO:0005739">
    <property type="term" value="C:mitochondrion"/>
    <property type="evidence" value="ECO:0007669"/>
    <property type="project" value="TreeGrafter"/>
</dbReference>
<dbReference type="Gene3D" id="3.30.200.20">
    <property type="entry name" value="Phosphorylase Kinase, domain 1"/>
    <property type="match status" value="1"/>
</dbReference>
<dbReference type="Proteomes" id="UP000694385">
    <property type="component" value="Unassembled WGS sequence"/>
</dbReference>
<dbReference type="FunFam" id="1.10.510.10:FF:000036">
    <property type="entry name" value="RAF proto-oncogene serine/threonine-protein kinase"/>
    <property type="match status" value="1"/>
</dbReference>
<evidence type="ECO:0000256" key="11">
    <source>
        <dbReference type="ARBA" id="ARBA00040839"/>
    </source>
</evidence>
<keyword evidence="9" id="KW-0862">Zinc</keyword>
<dbReference type="CDD" id="cd14149">
    <property type="entry name" value="STKc_C-Raf"/>
    <property type="match status" value="1"/>
</dbReference>
<evidence type="ECO:0000256" key="13">
    <source>
        <dbReference type="ARBA" id="ARBA00042977"/>
    </source>
</evidence>
<dbReference type="Ensembl" id="ENSJJAT00000021035.1">
    <property type="protein sequence ID" value="ENSJJAP00000014532.1"/>
    <property type="gene ID" value="ENSJJAG00000016961.1"/>
</dbReference>
<dbReference type="EC" id="2.7.11.1" evidence="2"/>
<dbReference type="PROSITE" id="PS50081">
    <property type="entry name" value="ZF_DAG_PE_2"/>
    <property type="match status" value="1"/>
</dbReference>
<keyword evidence="4" id="KW-0597">Phosphoprotein</keyword>
<feature type="region of interest" description="Disordered" evidence="15">
    <location>
        <begin position="186"/>
        <end position="302"/>
    </location>
</feature>
<dbReference type="GO" id="GO:0004709">
    <property type="term" value="F:MAP kinase kinase kinase activity"/>
    <property type="evidence" value="ECO:0007669"/>
    <property type="project" value="TreeGrafter"/>
</dbReference>
<keyword evidence="19" id="KW-1185">Reference proteome</keyword>
<evidence type="ECO:0000256" key="2">
    <source>
        <dbReference type="ARBA" id="ARBA00012513"/>
    </source>
</evidence>
<evidence type="ECO:0000259" key="17">
    <source>
        <dbReference type="PROSITE" id="PS50081"/>
    </source>
</evidence>
<evidence type="ECO:0000256" key="8">
    <source>
        <dbReference type="ARBA" id="ARBA00022777"/>
    </source>
</evidence>
<dbReference type="Gene3D" id="1.10.510.10">
    <property type="entry name" value="Transferase(Phosphotransferase) domain 1"/>
    <property type="match status" value="1"/>
</dbReference>
<gene>
    <name evidence="18" type="primary">Raf1</name>
</gene>
<feature type="compositionally biased region" description="Low complexity" evidence="15">
    <location>
        <begin position="254"/>
        <end position="269"/>
    </location>
</feature>
<dbReference type="SMART" id="SM00109">
    <property type="entry name" value="C1"/>
    <property type="match status" value="1"/>
</dbReference>
<dbReference type="PROSITE" id="PS00107">
    <property type="entry name" value="PROTEIN_KINASE_ATP"/>
    <property type="match status" value="1"/>
</dbReference>
<feature type="compositionally biased region" description="Basic and acidic residues" evidence="15">
    <location>
        <begin position="243"/>
        <end position="253"/>
    </location>
</feature>
<dbReference type="PANTHER" id="PTHR44329:SF22">
    <property type="entry name" value="RAF PROTO-ONCOGENE SERINE_THREONINE-PROTEIN KINASE"/>
    <property type="match status" value="1"/>
</dbReference>
<evidence type="ECO:0000256" key="3">
    <source>
        <dbReference type="ARBA" id="ARBA00022527"/>
    </source>
</evidence>
<dbReference type="InterPro" id="IPR008271">
    <property type="entry name" value="Ser/Thr_kinase_AS"/>
</dbReference>
<name>A0A8C5KS40_JACJA</name>
<evidence type="ECO:0000256" key="5">
    <source>
        <dbReference type="ARBA" id="ARBA00022679"/>
    </source>
</evidence>
<reference evidence="18" key="2">
    <citation type="submission" date="2025-09" db="UniProtKB">
        <authorList>
            <consortium name="Ensembl"/>
        </authorList>
    </citation>
    <scope>IDENTIFICATION</scope>
</reference>
<dbReference type="GeneTree" id="ENSGT00940000156084"/>
<evidence type="ECO:0000313" key="19">
    <source>
        <dbReference type="Proteomes" id="UP000694385"/>
    </source>
</evidence>
<sequence>MEHIQGAWKTISNGFGLKDTVFDGSSCISPTIVQQFGYQRRASDDGKLTDSSKTNNTIRVFLPNKQRTVHLGGRGRRITMNWNTDAASLIGEELQVDFLDHVPLTTHNFARKTFLKLAFCDICQKFLLNGFRCQTCGYKFHEHCSTKVPTMCVDWSNIRQLLLFPNSTIGDSGVPALPSLTMRRMRESVSRMPASSQHRYSTPHAFTFNTSSPSSEGSLSQRQRSTSTPNVHMVSTTLPVDSRMIEDAIRSHSESASPSALSSSPNNLSPTGWSQPKTPVPAQRERAPGTGTQEKNKIRPRGQRDSSYYWEIEASEVMLSTRIGSGSFGTVYKGKWHGDVAVKILKVVDPTPEQFQAFRNEVAVLRKTRHVNILLFMGYMTKDNLAIVTQWCEGSSLYKHLHVQETKFQMFQLIDIARQTAQGMDYLHAKNIIHRDMKSNNIFLHEGLTVKIGDFGLATVKSRWSGSQQVEQPTGSVLWMAPEVIRMQDDNPFSFQSDVYSYGIVLYELMTGELPYSHINNRDQIIFMVGRGYASPDLSRLYKNCPKAMKRLVADCVKKVKEERPLFPQILSSIELLQHSLPKINRSASEPSLHRAAHTEDINACTLTTSPRLPVF</sequence>
<evidence type="ECO:0000259" key="16">
    <source>
        <dbReference type="PROSITE" id="PS50011"/>
    </source>
</evidence>
<dbReference type="InterPro" id="IPR020454">
    <property type="entry name" value="DAG/PE-bd"/>
</dbReference>
<evidence type="ECO:0000256" key="15">
    <source>
        <dbReference type="SAM" id="MobiDB-lite"/>
    </source>
</evidence>
<dbReference type="SMART" id="SM00220">
    <property type="entry name" value="S_TKc"/>
    <property type="match status" value="1"/>
</dbReference>
<dbReference type="AlphaFoldDB" id="A0A8C5KS40"/>
<dbReference type="FunFam" id="3.30.200.20:FF:000024">
    <property type="entry name" value="B-Raf proto-oncogene serine/threonine-protein kinase"/>
    <property type="match status" value="1"/>
</dbReference>
<dbReference type="InterPro" id="IPR000719">
    <property type="entry name" value="Prot_kinase_dom"/>
</dbReference>
<dbReference type="OMA" id="SAYKRHA"/>
<proteinExistence type="inferred from homology"/>
<evidence type="ECO:0000256" key="6">
    <source>
        <dbReference type="ARBA" id="ARBA00022723"/>
    </source>
</evidence>
<dbReference type="GO" id="GO:0046872">
    <property type="term" value="F:metal ion binding"/>
    <property type="evidence" value="ECO:0007669"/>
    <property type="project" value="UniProtKB-KW"/>
</dbReference>
<organism evidence="18 19">
    <name type="scientific">Jaculus jaculus</name>
    <name type="common">Lesser Egyptian jerboa</name>
    <dbReference type="NCBI Taxonomy" id="51337"/>
    <lineage>
        <taxon>Eukaryota</taxon>
        <taxon>Metazoa</taxon>
        <taxon>Chordata</taxon>
        <taxon>Craniata</taxon>
        <taxon>Vertebrata</taxon>
        <taxon>Euteleostomi</taxon>
        <taxon>Mammalia</taxon>
        <taxon>Eutheria</taxon>
        <taxon>Euarchontoglires</taxon>
        <taxon>Glires</taxon>
        <taxon>Rodentia</taxon>
        <taxon>Myomorpha</taxon>
        <taxon>Dipodoidea</taxon>
        <taxon>Dipodidae</taxon>
        <taxon>Dipodinae</taxon>
        <taxon>Jaculus</taxon>
    </lineage>
</organism>
<dbReference type="InterPro" id="IPR017441">
    <property type="entry name" value="Protein_kinase_ATP_BS"/>
</dbReference>
<dbReference type="PROSITE" id="PS00108">
    <property type="entry name" value="PROTEIN_KINASE_ST"/>
    <property type="match status" value="1"/>
</dbReference>
<dbReference type="InterPro" id="IPR001245">
    <property type="entry name" value="Ser-Thr/Tyr_kinase_cat_dom"/>
</dbReference>
<dbReference type="Pfam" id="PF07714">
    <property type="entry name" value="PK_Tyr_Ser-Thr"/>
    <property type="match status" value="1"/>
</dbReference>
<evidence type="ECO:0000256" key="14">
    <source>
        <dbReference type="PROSITE-ProRule" id="PRU10141"/>
    </source>
</evidence>
<keyword evidence="3" id="KW-0723">Serine/threonine-protein kinase</keyword>
<feature type="domain" description="Protein kinase" evidence="16">
    <location>
        <begin position="317"/>
        <end position="577"/>
    </location>
</feature>
<accession>A0A8C5KS40</accession>
<dbReference type="Gene3D" id="3.10.20.90">
    <property type="entry name" value="Phosphatidylinositol 3-kinase Catalytic Subunit, Chain A, domain 1"/>
    <property type="match status" value="1"/>
</dbReference>
<feature type="binding site" evidence="14">
    <location>
        <position position="343"/>
    </location>
    <ligand>
        <name>ATP</name>
        <dbReference type="ChEBI" id="CHEBI:30616"/>
    </ligand>
</feature>
<dbReference type="Pfam" id="PF00130">
    <property type="entry name" value="C1_1"/>
    <property type="match status" value="1"/>
</dbReference>
<dbReference type="PROSITE" id="PS00479">
    <property type="entry name" value="ZF_DAG_PE_1"/>
    <property type="match status" value="1"/>
</dbReference>
<dbReference type="PANTHER" id="PTHR44329">
    <property type="entry name" value="SERINE/THREONINE-PROTEIN KINASE TNNI3K-RELATED"/>
    <property type="match status" value="1"/>
</dbReference>
<dbReference type="InterPro" id="IPR002219">
    <property type="entry name" value="PKC_DAG/PE"/>
</dbReference>
<dbReference type="Gene3D" id="3.30.60.20">
    <property type="match status" value="1"/>
</dbReference>
<feature type="compositionally biased region" description="Polar residues" evidence="15">
    <location>
        <begin position="207"/>
        <end position="239"/>
    </location>
</feature>
<evidence type="ECO:0000256" key="1">
    <source>
        <dbReference type="ARBA" id="ARBA00010507"/>
    </source>
</evidence>
<dbReference type="GO" id="GO:0005829">
    <property type="term" value="C:cytosol"/>
    <property type="evidence" value="ECO:0007669"/>
    <property type="project" value="TreeGrafter"/>
</dbReference>
<dbReference type="SUPFAM" id="SSF57889">
    <property type="entry name" value="Cysteine-rich domain"/>
    <property type="match status" value="1"/>
</dbReference>
<dbReference type="PRINTS" id="PR00008">
    <property type="entry name" value="DAGPEDOMAIN"/>
</dbReference>
<evidence type="ECO:0000256" key="12">
    <source>
        <dbReference type="ARBA" id="ARBA00041548"/>
    </source>
</evidence>
<dbReference type="GO" id="GO:0005524">
    <property type="term" value="F:ATP binding"/>
    <property type="evidence" value="ECO:0007669"/>
    <property type="project" value="UniProtKB-UniRule"/>
</dbReference>